<name>A0A4C1SBT3_EUMVA</name>
<evidence type="ECO:0000313" key="1">
    <source>
        <dbReference type="EMBL" id="GBO98540.1"/>
    </source>
</evidence>
<organism evidence="1 2">
    <name type="scientific">Eumeta variegata</name>
    <name type="common">Bagworm moth</name>
    <name type="synonym">Eumeta japonica</name>
    <dbReference type="NCBI Taxonomy" id="151549"/>
    <lineage>
        <taxon>Eukaryota</taxon>
        <taxon>Metazoa</taxon>
        <taxon>Ecdysozoa</taxon>
        <taxon>Arthropoda</taxon>
        <taxon>Hexapoda</taxon>
        <taxon>Insecta</taxon>
        <taxon>Pterygota</taxon>
        <taxon>Neoptera</taxon>
        <taxon>Endopterygota</taxon>
        <taxon>Lepidoptera</taxon>
        <taxon>Glossata</taxon>
        <taxon>Ditrysia</taxon>
        <taxon>Tineoidea</taxon>
        <taxon>Psychidae</taxon>
        <taxon>Oiketicinae</taxon>
        <taxon>Eumeta</taxon>
    </lineage>
</organism>
<dbReference type="STRING" id="151549.A0A4C1SBT3"/>
<dbReference type="OrthoDB" id="6581954at2759"/>
<proteinExistence type="predicted"/>
<gene>
    <name evidence="1" type="ORF">EVAR_72985_1</name>
</gene>
<protein>
    <submittedName>
        <fullName evidence="1">Uncharacterized protein</fullName>
    </submittedName>
</protein>
<evidence type="ECO:0000313" key="2">
    <source>
        <dbReference type="Proteomes" id="UP000299102"/>
    </source>
</evidence>
<accession>A0A4C1SBT3</accession>
<dbReference type="EMBL" id="BGZK01006400">
    <property type="protein sequence ID" value="GBO98540.1"/>
    <property type="molecule type" value="Genomic_DNA"/>
</dbReference>
<keyword evidence="2" id="KW-1185">Reference proteome</keyword>
<sequence>MITILTASFYQLVTEGSSYPAWIAAKGCEDSDPAWFPEAELKEVHGIVPHEPTDLERTIFCFNMDGTEGTKVRNMAFRKITRGGR</sequence>
<dbReference type="Proteomes" id="UP000299102">
    <property type="component" value="Unassembled WGS sequence"/>
</dbReference>
<dbReference type="AlphaFoldDB" id="A0A4C1SBT3"/>
<comment type="caution">
    <text evidence="1">The sequence shown here is derived from an EMBL/GenBank/DDBJ whole genome shotgun (WGS) entry which is preliminary data.</text>
</comment>
<reference evidence="1 2" key="1">
    <citation type="journal article" date="2019" name="Commun. Biol.">
        <title>The bagworm genome reveals a unique fibroin gene that provides high tensile strength.</title>
        <authorList>
            <person name="Kono N."/>
            <person name="Nakamura H."/>
            <person name="Ohtoshi R."/>
            <person name="Tomita M."/>
            <person name="Numata K."/>
            <person name="Arakawa K."/>
        </authorList>
    </citation>
    <scope>NUCLEOTIDE SEQUENCE [LARGE SCALE GENOMIC DNA]</scope>
</reference>